<dbReference type="AlphaFoldDB" id="A0A0X8H163"/>
<dbReference type="RefSeq" id="WP_067633672.1">
    <property type="nucleotide sequence ID" value="NZ_CP013213.1"/>
</dbReference>
<dbReference type="EMBL" id="CP013213">
    <property type="protein sequence ID" value="AMC94209.1"/>
    <property type="molecule type" value="Genomic_DNA"/>
</dbReference>
<organism evidence="1 2">
    <name type="scientific">Erysipelothrix larvae</name>
    <dbReference type="NCBI Taxonomy" id="1514105"/>
    <lineage>
        <taxon>Bacteria</taxon>
        <taxon>Bacillati</taxon>
        <taxon>Bacillota</taxon>
        <taxon>Erysipelotrichia</taxon>
        <taxon>Erysipelotrichales</taxon>
        <taxon>Erysipelotrichaceae</taxon>
        <taxon>Erysipelothrix</taxon>
    </lineage>
</organism>
<evidence type="ECO:0008006" key="3">
    <source>
        <dbReference type="Google" id="ProtNLM"/>
    </source>
</evidence>
<reference evidence="1 2" key="1">
    <citation type="submission" date="2015-10" db="EMBL/GenBank/DDBJ databases">
        <title>Erysipelothrix larvae sp. LV19 isolated from the larval gut of the rhinoceros beetle, Trypoxylus dichotomus.</title>
        <authorList>
            <person name="Lim S."/>
            <person name="Kim B.-C."/>
        </authorList>
    </citation>
    <scope>NUCLEOTIDE SEQUENCE [LARGE SCALE GENOMIC DNA]</scope>
    <source>
        <strain evidence="1 2">LV19</strain>
    </source>
</reference>
<dbReference type="STRING" id="1514105.AOC36_09505"/>
<protein>
    <recommendedName>
        <fullName evidence="3">BppU N-terminal domain-containing protein</fullName>
    </recommendedName>
</protein>
<dbReference type="KEGG" id="erl:AOC36_09505"/>
<evidence type="ECO:0000313" key="1">
    <source>
        <dbReference type="EMBL" id="AMC94209.1"/>
    </source>
</evidence>
<keyword evidence="2" id="KW-1185">Reference proteome</keyword>
<accession>A0A0X8H163</accession>
<sequence length="147" mass="15991">MAVDTSKIYDSNGISELSDEAIKELIESIDKVQLDFLVSDTIVGNWRIRRWNSGYCEMEATTGNYTLDVTTAWGSVFYAEVGAISYPIILADIPKVFVTIAKGHPCEVIAGVTSVSANATPSLRVMRPVSTSGAIVAFNVLVKGRWK</sequence>
<name>A0A0X8H163_9FIRM</name>
<dbReference type="Proteomes" id="UP000063781">
    <property type="component" value="Chromosome"/>
</dbReference>
<evidence type="ECO:0000313" key="2">
    <source>
        <dbReference type="Proteomes" id="UP000063781"/>
    </source>
</evidence>
<proteinExistence type="predicted"/>
<gene>
    <name evidence="1" type="ORF">AOC36_09505</name>
</gene>